<keyword evidence="2" id="KW-1185">Reference proteome</keyword>
<evidence type="ECO:0000313" key="2">
    <source>
        <dbReference type="Proteomes" id="UP000054693"/>
    </source>
</evidence>
<evidence type="ECO:0000313" key="1">
    <source>
        <dbReference type="EMBL" id="KTD74124.1"/>
    </source>
</evidence>
<dbReference type="AlphaFoldDB" id="A0A0W0ZYE4"/>
<proteinExistence type="predicted"/>
<organism evidence="1 2">
    <name type="scientific">Legionella tucsonensis</name>
    <dbReference type="NCBI Taxonomy" id="40335"/>
    <lineage>
        <taxon>Bacteria</taxon>
        <taxon>Pseudomonadati</taxon>
        <taxon>Pseudomonadota</taxon>
        <taxon>Gammaproteobacteria</taxon>
        <taxon>Legionellales</taxon>
        <taxon>Legionellaceae</taxon>
        <taxon>Legionella</taxon>
    </lineage>
</organism>
<accession>A0A0W0ZYE4</accession>
<dbReference type="STRING" id="40335.Ltuc_1971"/>
<dbReference type="EMBL" id="LNZA01000001">
    <property type="protein sequence ID" value="KTD74124.1"/>
    <property type="molecule type" value="Genomic_DNA"/>
</dbReference>
<reference evidence="1 2" key="1">
    <citation type="submission" date="2015-11" db="EMBL/GenBank/DDBJ databases">
        <title>Genomic analysis of 38 Legionella species identifies large and diverse effector repertoires.</title>
        <authorList>
            <person name="Burstein D."/>
            <person name="Amaro F."/>
            <person name="Zusman T."/>
            <person name="Lifshitz Z."/>
            <person name="Cohen O."/>
            <person name="Gilbert J.A."/>
            <person name="Pupko T."/>
            <person name="Shuman H.A."/>
            <person name="Segal G."/>
        </authorList>
    </citation>
    <scope>NUCLEOTIDE SEQUENCE [LARGE SCALE GENOMIC DNA]</scope>
    <source>
        <strain evidence="1 2">ATCC 49180</strain>
    </source>
</reference>
<dbReference type="Proteomes" id="UP000054693">
    <property type="component" value="Unassembled WGS sequence"/>
</dbReference>
<protein>
    <submittedName>
        <fullName evidence="1">Uncharacterized protein</fullName>
    </submittedName>
</protein>
<comment type="caution">
    <text evidence="1">The sequence shown here is derived from an EMBL/GenBank/DDBJ whole genome shotgun (WGS) entry which is preliminary data.</text>
</comment>
<sequence>MLYQSSIQQSCQVKKISGRNKCRNCLEVKFKAVAAFIAQIELKINHIQDNFRSKARVGKFIDISYHLSVVDML</sequence>
<gene>
    <name evidence="1" type="ORF">Ltuc_1971</name>
</gene>
<name>A0A0W0ZYE4_9GAMM</name>